<evidence type="ECO:0000313" key="4">
    <source>
        <dbReference type="Proteomes" id="UP000627538"/>
    </source>
</evidence>
<dbReference type="Pfam" id="PF04977">
    <property type="entry name" value="DivIC"/>
    <property type="match status" value="1"/>
</dbReference>
<dbReference type="InterPro" id="IPR007060">
    <property type="entry name" value="FtsL/DivIC"/>
</dbReference>
<feature type="transmembrane region" description="Helical" evidence="2">
    <location>
        <begin position="48"/>
        <end position="68"/>
    </location>
</feature>
<evidence type="ECO:0000313" key="3">
    <source>
        <dbReference type="EMBL" id="MBD3689977.1"/>
    </source>
</evidence>
<dbReference type="Proteomes" id="UP000627538">
    <property type="component" value="Unassembled WGS sequence"/>
</dbReference>
<dbReference type="AlphaFoldDB" id="A0A8I0KS22"/>
<protein>
    <submittedName>
        <fullName evidence="3">Septum formation initiator family protein</fullName>
    </submittedName>
</protein>
<comment type="caution">
    <text evidence="3">The sequence shown here is derived from an EMBL/GenBank/DDBJ whole genome shotgun (WGS) entry which is preliminary data.</text>
</comment>
<reference evidence="3 4" key="1">
    <citation type="submission" date="2020-08" db="EMBL/GenBank/DDBJ databases">
        <title>Winkia gen. nov., sp. nov., isolated from faeces of the Anser albifrons in China.</title>
        <authorList>
            <person name="Liu Q."/>
        </authorList>
    </citation>
    <scope>NUCLEOTIDE SEQUENCE [LARGE SCALE GENOMIC DNA]</scope>
    <source>
        <strain evidence="3 4">C62</strain>
    </source>
</reference>
<gene>
    <name evidence="3" type="ORF">H8R10_07040</name>
</gene>
<organism evidence="3 4">
    <name type="scientific">Nanchangia anserum</name>
    <dbReference type="NCBI Taxonomy" id="2692125"/>
    <lineage>
        <taxon>Bacteria</taxon>
        <taxon>Bacillati</taxon>
        <taxon>Actinomycetota</taxon>
        <taxon>Actinomycetes</taxon>
        <taxon>Actinomycetales</taxon>
        <taxon>Actinomycetaceae</taxon>
        <taxon>Nanchangia</taxon>
    </lineage>
</organism>
<evidence type="ECO:0000256" key="1">
    <source>
        <dbReference type="SAM" id="MobiDB-lite"/>
    </source>
</evidence>
<accession>A0A8I0KS22</accession>
<keyword evidence="2" id="KW-1133">Transmembrane helix</keyword>
<dbReference type="RefSeq" id="WP_191072088.1">
    <property type="nucleotide sequence ID" value="NZ_JACRUO010000002.1"/>
</dbReference>
<keyword evidence="4" id="KW-1185">Reference proteome</keyword>
<feature type="region of interest" description="Disordered" evidence="1">
    <location>
        <begin position="160"/>
        <end position="191"/>
    </location>
</feature>
<name>A0A8I0KS22_9ACTO</name>
<dbReference type="EMBL" id="JACRUO010000002">
    <property type="protein sequence ID" value="MBD3689977.1"/>
    <property type="molecule type" value="Genomic_DNA"/>
</dbReference>
<proteinExistence type="predicted"/>
<keyword evidence="2" id="KW-0812">Transmembrane</keyword>
<evidence type="ECO:0000256" key="2">
    <source>
        <dbReference type="SAM" id="Phobius"/>
    </source>
</evidence>
<feature type="region of interest" description="Disordered" evidence="1">
    <location>
        <begin position="1"/>
        <end position="29"/>
    </location>
</feature>
<keyword evidence="2" id="KW-0472">Membrane</keyword>
<sequence length="191" mass="20686">MITQPPRRPSAFARPARAPKPAPTGRTRGFLGRSVTVKRPGARPLTMSMTTVVLVLAVIVIVLGAPLYNLANSLHEQHRASVELAQARAEKTELTTELNRWSDPDYISAQARERLGYVKPGETRYKVVDPGPGYLTREAKDDAGSDRPWFLALADSAAAADKAGQQQEDVTTSRRGTPAEGATEVPTKEGK</sequence>
<feature type="compositionally biased region" description="Polar residues" evidence="1">
    <location>
        <begin position="164"/>
        <end position="175"/>
    </location>
</feature>